<dbReference type="EMBL" id="QRAY01000004">
    <property type="protein sequence ID" value="RDS59917.1"/>
    <property type="molecule type" value="Genomic_DNA"/>
</dbReference>
<keyword evidence="1" id="KW-0472">Membrane</keyword>
<gene>
    <name evidence="2" type="ORF">DWV05_02680</name>
</gene>
<name>A0ABX9I5Z4_9LACO</name>
<evidence type="ECO:0000313" key="2">
    <source>
        <dbReference type="EMBL" id="RDS59917.1"/>
    </source>
</evidence>
<keyword evidence="3" id="KW-1185">Reference proteome</keyword>
<dbReference type="Proteomes" id="UP000254492">
    <property type="component" value="Unassembled WGS sequence"/>
</dbReference>
<evidence type="ECO:0008006" key="4">
    <source>
        <dbReference type="Google" id="ProtNLM"/>
    </source>
</evidence>
<protein>
    <recommendedName>
        <fullName evidence="4">Lipoprotein</fullName>
    </recommendedName>
</protein>
<keyword evidence="1" id="KW-1133">Transmembrane helix</keyword>
<proteinExistence type="predicted"/>
<keyword evidence="1" id="KW-0812">Transmembrane</keyword>
<comment type="caution">
    <text evidence="2">The sequence shown here is derived from an EMBL/GenBank/DDBJ whole genome shotgun (WGS) entry which is preliminary data.</text>
</comment>
<sequence>MKNKLLIPINFIFILVFGIIISINYYRQQAEYKITTIQPNEYRINLQQTYPINNVQLKALMKGQFSQAYYIFIGCPTNLYSRKLSPVIKQLSRQQTVYYFNTDRYSLDSDLQRFICDTNHFEKNTCLIQIHHDKRYFIK</sequence>
<dbReference type="Gene3D" id="3.40.30.10">
    <property type="entry name" value="Glutaredoxin"/>
    <property type="match status" value="1"/>
</dbReference>
<reference evidence="2 3" key="1">
    <citation type="submission" date="2018-07" db="EMBL/GenBank/DDBJ databases">
        <title>Genome-based reclassification of Weissella jogaejeotgali as Weissella thailandensis.</title>
        <authorList>
            <person name="Chun J."/>
            <person name="Kim B.-Y."/>
            <person name="Kwak M.-J."/>
        </authorList>
    </citation>
    <scope>NUCLEOTIDE SEQUENCE [LARGE SCALE GENOMIC DNA]</scope>
    <source>
        <strain evidence="2 3">KCTC 3751</strain>
    </source>
</reference>
<accession>A0ABX9I5Z4</accession>
<evidence type="ECO:0000313" key="3">
    <source>
        <dbReference type="Proteomes" id="UP000254492"/>
    </source>
</evidence>
<feature type="transmembrane region" description="Helical" evidence="1">
    <location>
        <begin position="6"/>
        <end position="26"/>
    </location>
</feature>
<organism evidence="2 3">
    <name type="scientific">Weissella thailandensis</name>
    <dbReference type="NCBI Taxonomy" id="89061"/>
    <lineage>
        <taxon>Bacteria</taxon>
        <taxon>Bacillati</taxon>
        <taxon>Bacillota</taxon>
        <taxon>Bacilli</taxon>
        <taxon>Lactobacillales</taxon>
        <taxon>Lactobacillaceae</taxon>
        <taxon>Weissella</taxon>
    </lineage>
</organism>
<evidence type="ECO:0000256" key="1">
    <source>
        <dbReference type="SAM" id="Phobius"/>
    </source>
</evidence>